<evidence type="ECO:0000256" key="1">
    <source>
        <dbReference type="SAM" id="MobiDB-lite"/>
    </source>
</evidence>
<dbReference type="VEuPathDB" id="CryptoDB:Vbra_762"/>
<evidence type="ECO:0000313" key="2">
    <source>
        <dbReference type="EMBL" id="CEM16471.1"/>
    </source>
</evidence>
<name>A0A0G4FQX1_VITBC</name>
<dbReference type="EMBL" id="CDMY01000477">
    <property type="protein sequence ID" value="CEM16471.1"/>
    <property type="molecule type" value="Genomic_DNA"/>
</dbReference>
<proteinExistence type="predicted"/>
<evidence type="ECO:0000313" key="3">
    <source>
        <dbReference type="Proteomes" id="UP000041254"/>
    </source>
</evidence>
<feature type="compositionally biased region" description="Pro residues" evidence="1">
    <location>
        <begin position="30"/>
        <end position="43"/>
    </location>
</feature>
<gene>
    <name evidence="2" type="ORF">Vbra_762</name>
</gene>
<accession>A0A0G4FQX1</accession>
<keyword evidence="3" id="KW-1185">Reference proteome</keyword>
<protein>
    <submittedName>
        <fullName evidence="2">Uncharacterized protein</fullName>
    </submittedName>
</protein>
<feature type="region of interest" description="Disordered" evidence="1">
    <location>
        <begin position="22"/>
        <end position="43"/>
    </location>
</feature>
<dbReference type="Proteomes" id="UP000041254">
    <property type="component" value="Unassembled WGS sequence"/>
</dbReference>
<dbReference type="AlphaFoldDB" id="A0A0G4FQX1"/>
<reference evidence="2 3" key="1">
    <citation type="submission" date="2014-11" db="EMBL/GenBank/DDBJ databases">
        <authorList>
            <person name="Zhu J."/>
            <person name="Qi W."/>
            <person name="Song R."/>
        </authorList>
    </citation>
    <scope>NUCLEOTIDE SEQUENCE [LARGE SCALE GENOMIC DNA]</scope>
</reference>
<sequence length="230" mass="25257">MNRLGVDNVVNDVLLKRESLMQGFEEPSPSTSPRPPLPIPSPLPPMLPCDGALMIDCGNMLEGEAASTTGDAPRAEILVRLPVEQRQQMDSGKVAALAWGCITPEMAVLCLEGCLEDDTIWEDFGLNPSGSAEERRMIEEMKAMYRQHLESLLLRYFVPGSSYDDIYMKDLREESASGAVSPQEEDPDKLTSREEVSSALSRPMGCILTPVPVHPLRPRSEGCTAPSQKQ</sequence>
<feature type="region of interest" description="Disordered" evidence="1">
    <location>
        <begin position="176"/>
        <end position="230"/>
    </location>
</feature>
<dbReference type="InParanoid" id="A0A0G4FQX1"/>
<organism evidence="2 3">
    <name type="scientific">Vitrella brassicaformis (strain CCMP3155)</name>
    <dbReference type="NCBI Taxonomy" id="1169540"/>
    <lineage>
        <taxon>Eukaryota</taxon>
        <taxon>Sar</taxon>
        <taxon>Alveolata</taxon>
        <taxon>Colpodellida</taxon>
        <taxon>Vitrellaceae</taxon>
        <taxon>Vitrella</taxon>
    </lineage>
</organism>